<sequence length="360" mass="41347">MLAQKGVASRAIPTRFLNNPVASFSTETGPQKSKYPFLAICANEPQKFALAKHISKYWDPNYPQPHPILYTKEDFMTNRPTWETPENEPSFNLDNFFSKLHTHYMGRNLLYSHELTSTQSILKDNFRDYQSGLMCVADKQTAGKGRSKNKWNSPYGCLMFSYKTYITEQSDLPLLQYLVTLVMCNSLEAVYNTGEMNIGIKWPNDIYYNHKQKIGGIICQSTHNGRAFDVTIGVGINISNNRPTTCMDEIASQLQHHEVVLGRSNVLASFCNQFVEAIKTFRMYGFEPFMKDYMDMWLHTDEVVTVVNDEDETQKRQAMIRGISPETGMLLAEFDNGEKVELFPDTHSLNLMDKLLYKKK</sequence>
<reference evidence="4 5" key="1">
    <citation type="submission" date="2016-05" db="EMBL/GenBank/DDBJ databases">
        <title>Nuclear genome of Blastocystis sp. subtype 1 NandII.</title>
        <authorList>
            <person name="Gentekaki E."/>
            <person name="Curtis B."/>
            <person name="Stairs C."/>
            <person name="Eme L."/>
            <person name="Herman E."/>
            <person name="Klimes V."/>
            <person name="Arias M.C."/>
            <person name="Elias M."/>
            <person name="Hilliou F."/>
            <person name="Klute M."/>
            <person name="Malik S.-B."/>
            <person name="Pightling A."/>
            <person name="Rachubinski R."/>
            <person name="Salas D."/>
            <person name="Schlacht A."/>
            <person name="Suga H."/>
            <person name="Archibald J."/>
            <person name="Ball S.G."/>
            <person name="Clark G."/>
            <person name="Dacks J."/>
            <person name="Van Der Giezen M."/>
            <person name="Tsaousis A."/>
            <person name="Roger A."/>
        </authorList>
    </citation>
    <scope>NUCLEOTIDE SEQUENCE [LARGE SCALE GENOMIC DNA]</scope>
    <source>
        <strain evidence="5">ATCC 50177 / NandII</strain>
    </source>
</reference>
<evidence type="ECO:0000313" key="5">
    <source>
        <dbReference type="Proteomes" id="UP000078348"/>
    </source>
</evidence>
<dbReference type="GO" id="GO:0004077">
    <property type="term" value="F:biotin--[biotin carboxyl-carrier protein] ligase activity"/>
    <property type="evidence" value="ECO:0007669"/>
    <property type="project" value="InterPro"/>
</dbReference>
<gene>
    <name evidence="4" type="ORF">AV274_5923</name>
</gene>
<dbReference type="InterPro" id="IPR004143">
    <property type="entry name" value="BPL_LPL_catalytic"/>
</dbReference>
<keyword evidence="2 4" id="KW-0436">Ligase</keyword>
<dbReference type="SUPFAM" id="SSF55681">
    <property type="entry name" value="Class II aaRS and biotin synthetases"/>
    <property type="match status" value="1"/>
</dbReference>
<dbReference type="Gene3D" id="3.30.930.10">
    <property type="entry name" value="Bira Bifunctional Protein, Domain 2"/>
    <property type="match status" value="1"/>
</dbReference>
<dbReference type="NCBIfam" id="TIGR00121">
    <property type="entry name" value="birA_ligase"/>
    <property type="match status" value="1"/>
</dbReference>
<protein>
    <submittedName>
        <fullName evidence="4">Biotin-protein ligase</fullName>
    </submittedName>
</protein>
<dbReference type="InterPro" id="IPR004408">
    <property type="entry name" value="Biotin_CoA_COase_ligase"/>
</dbReference>
<dbReference type="PANTHER" id="PTHR12835:SF5">
    <property type="entry name" value="BIOTIN--PROTEIN LIGASE"/>
    <property type="match status" value="1"/>
</dbReference>
<dbReference type="OrthoDB" id="10250105at2759"/>
<dbReference type="GO" id="GO:0005737">
    <property type="term" value="C:cytoplasm"/>
    <property type="evidence" value="ECO:0007669"/>
    <property type="project" value="TreeGrafter"/>
</dbReference>
<evidence type="ECO:0000259" key="3">
    <source>
        <dbReference type="PROSITE" id="PS51733"/>
    </source>
</evidence>
<dbReference type="STRING" id="478820.A0A196S5M2"/>
<comment type="similarity">
    <text evidence="1">Belongs to the biotin--protein ligase family.</text>
</comment>
<organism evidence="4 5">
    <name type="scientific">Blastocystis sp. subtype 1 (strain ATCC 50177 / NandII)</name>
    <dbReference type="NCBI Taxonomy" id="478820"/>
    <lineage>
        <taxon>Eukaryota</taxon>
        <taxon>Sar</taxon>
        <taxon>Stramenopiles</taxon>
        <taxon>Bigyra</taxon>
        <taxon>Opalozoa</taxon>
        <taxon>Opalinata</taxon>
        <taxon>Blastocystidae</taxon>
        <taxon>Blastocystis</taxon>
    </lineage>
</organism>
<dbReference type="PANTHER" id="PTHR12835">
    <property type="entry name" value="BIOTIN PROTEIN LIGASE"/>
    <property type="match status" value="1"/>
</dbReference>
<evidence type="ECO:0000313" key="4">
    <source>
        <dbReference type="EMBL" id="OAO12385.1"/>
    </source>
</evidence>
<dbReference type="Proteomes" id="UP000078348">
    <property type="component" value="Unassembled WGS sequence"/>
</dbReference>
<evidence type="ECO:0000256" key="2">
    <source>
        <dbReference type="ARBA" id="ARBA00022598"/>
    </source>
</evidence>
<comment type="caution">
    <text evidence="4">The sequence shown here is derived from an EMBL/GenBank/DDBJ whole genome shotgun (WGS) entry which is preliminary data.</text>
</comment>
<dbReference type="PROSITE" id="PS51733">
    <property type="entry name" value="BPL_LPL_CATALYTIC"/>
    <property type="match status" value="1"/>
</dbReference>
<keyword evidence="5" id="KW-1185">Reference proteome</keyword>
<name>A0A196S5M2_BLAHN</name>
<accession>A0A196S5M2</accession>
<dbReference type="EMBL" id="LXWW01000546">
    <property type="protein sequence ID" value="OAO12385.1"/>
    <property type="molecule type" value="Genomic_DNA"/>
</dbReference>
<dbReference type="AlphaFoldDB" id="A0A196S5M2"/>
<dbReference type="Pfam" id="PF03099">
    <property type="entry name" value="BPL_LplA_LipB"/>
    <property type="match status" value="1"/>
</dbReference>
<dbReference type="InterPro" id="IPR045864">
    <property type="entry name" value="aa-tRNA-synth_II/BPL/LPL"/>
</dbReference>
<proteinExistence type="inferred from homology"/>
<feature type="domain" description="BPL/LPL catalytic" evidence="3">
    <location>
        <begin position="102"/>
        <end position="282"/>
    </location>
</feature>
<dbReference type="CDD" id="cd16442">
    <property type="entry name" value="BPL"/>
    <property type="match status" value="1"/>
</dbReference>
<evidence type="ECO:0000256" key="1">
    <source>
        <dbReference type="ARBA" id="ARBA00009934"/>
    </source>
</evidence>